<dbReference type="Gene3D" id="1.10.20.10">
    <property type="entry name" value="Histone, subunit A"/>
    <property type="match status" value="1"/>
</dbReference>
<evidence type="ECO:0000256" key="2">
    <source>
        <dbReference type="ARBA" id="ARBA00023242"/>
    </source>
</evidence>
<organism evidence="4">
    <name type="scientific">Mucochytrium quahogii</name>
    <dbReference type="NCBI Taxonomy" id="96639"/>
    <lineage>
        <taxon>Eukaryota</taxon>
        <taxon>Sar</taxon>
        <taxon>Stramenopiles</taxon>
        <taxon>Bigyra</taxon>
        <taxon>Labyrinthulomycetes</taxon>
        <taxon>Thraustochytrida</taxon>
        <taxon>Thraustochytriidae</taxon>
        <taxon>Mucochytrium</taxon>
    </lineage>
</organism>
<dbReference type="Pfam" id="PF00808">
    <property type="entry name" value="CBFD_NFYB_HMF"/>
    <property type="match status" value="1"/>
</dbReference>
<dbReference type="EMBL" id="HBHK01009081">
    <property type="protein sequence ID" value="CAD9676977.1"/>
    <property type="molecule type" value="Transcribed_RNA"/>
</dbReference>
<dbReference type="PANTHER" id="PTHR46172">
    <property type="entry name" value="DNA POLYMERASE EPSILON SUBUNIT 3"/>
    <property type="match status" value="1"/>
</dbReference>
<evidence type="ECO:0000259" key="3">
    <source>
        <dbReference type="Pfam" id="PF00808"/>
    </source>
</evidence>
<dbReference type="GO" id="GO:0006272">
    <property type="term" value="P:leading strand elongation"/>
    <property type="evidence" value="ECO:0007669"/>
    <property type="project" value="TreeGrafter"/>
</dbReference>
<dbReference type="GO" id="GO:0031507">
    <property type="term" value="P:heterochromatin formation"/>
    <property type="evidence" value="ECO:0007669"/>
    <property type="project" value="TreeGrafter"/>
</dbReference>
<dbReference type="InterPro" id="IPR051377">
    <property type="entry name" value="DNA_Pol-Epsilon_Subunit"/>
</dbReference>
<feature type="domain" description="Transcription factor CBF/NF-Y/archaeal histone" evidence="3">
    <location>
        <begin position="12"/>
        <end position="76"/>
    </location>
</feature>
<reference evidence="4" key="1">
    <citation type="submission" date="2021-01" db="EMBL/GenBank/DDBJ databases">
        <authorList>
            <person name="Corre E."/>
            <person name="Pelletier E."/>
            <person name="Niang G."/>
            <person name="Scheremetjew M."/>
            <person name="Finn R."/>
            <person name="Kale V."/>
            <person name="Holt S."/>
            <person name="Cochrane G."/>
            <person name="Meng A."/>
            <person name="Brown T."/>
            <person name="Cohen L."/>
        </authorList>
    </citation>
    <scope>NUCLEOTIDE SEQUENCE</scope>
    <source>
        <strain evidence="4">NY070348D</strain>
    </source>
</reference>
<name>A0A7S2RPE1_9STRA</name>
<evidence type="ECO:0000313" key="4">
    <source>
        <dbReference type="EMBL" id="CAD9676977.1"/>
    </source>
</evidence>
<accession>A0A7S2RPE1</accession>
<dbReference type="GO" id="GO:0006974">
    <property type="term" value="P:DNA damage response"/>
    <property type="evidence" value="ECO:0007669"/>
    <property type="project" value="TreeGrafter"/>
</dbReference>
<dbReference type="AlphaFoldDB" id="A0A7S2RPE1"/>
<sequence length="124" mass="13706">MSTANGIDKEFELPHASVARILKSKLPEGVSVSREAKQAFSKSAGIFILYLTAASNEFCKDSKRQTLSAKDILEALRSLDFGDFIEPLEVALDGKSQYYVAPFCSDICFFQICEKVQTLEKSPS</sequence>
<dbReference type="SUPFAM" id="SSF47113">
    <property type="entry name" value="Histone-fold"/>
    <property type="match status" value="1"/>
</dbReference>
<dbReference type="GO" id="GO:0008623">
    <property type="term" value="C:CHRAC"/>
    <property type="evidence" value="ECO:0007669"/>
    <property type="project" value="TreeGrafter"/>
</dbReference>
<keyword evidence="2" id="KW-0539">Nucleus</keyword>
<dbReference type="GO" id="GO:0008622">
    <property type="term" value="C:epsilon DNA polymerase complex"/>
    <property type="evidence" value="ECO:0007669"/>
    <property type="project" value="TreeGrafter"/>
</dbReference>
<comment type="subcellular location">
    <subcellularLocation>
        <location evidence="1">Nucleus</location>
    </subcellularLocation>
</comment>
<evidence type="ECO:0000256" key="1">
    <source>
        <dbReference type="ARBA" id="ARBA00004123"/>
    </source>
</evidence>
<protein>
    <recommendedName>
        <fullName evidence="3">Transcription factor CBF/NF-Y/archaeal histone domain-containing protein</fullName>
    </recommendedName>
</protein>
<gene>
    <name evidence="4" type="ORF">QSP1433_LOCUS5615</name>
</gene>
<dbReference type="CDD" id="cd22928">
    <property type="entry name" value="HFD_POLE3_DPB4"/>
    <property type="match status" value="1"/>
</dbReference>
<dbReference type="GO" id="GO:0046982">
    <property type="term" value="F:protein heterodimerization activity"/>
    <property type="evidence" value="ECO:0007669"/>
    <property type="project" value="InterPro"/>
</dbReference>
<dbReference type="PANTHER" id="PTHR46172:SF1">
    <property type="entry name" value="DNA POLYMERASE EPSILON SUBUNIT 3"/>
    <property type="match status" value="1"/>
</dbReference>
<dbReference type="InterPro" id="IPR009072">
    <property type="entry name" value="Histone-fold"/>
</dbReference>
<proteinExistence type="predicted"/>
<dbReference type="GO" id="GO:0031490">
    <property type="term" value="F:chromatin DNA binding"/>
    <property type="evidence" value="ECO:0007669"/>
    <property type="project" value="TreeGrafter"/>
</dbReference>
<dbReference type="InterPro" id="IPR003958">
    <property type="entry name" value="CBFA_NFYB_domain"/>
</dbReference>